<keyword evidence="3" id="KW-0812">Transmembrane</keyword>
<dbReference type="PROSITE" id="PS50912">
    <property type="entry name" value="EAR"/>
    <property type="match status" value="1"/>
</dbReference>
<protein>
    <submittedName>
        <fullName evidence="4">Thrombospondin-type laminin G domain and EAR repeat-containing protein</fullName>
    </submittedName>
</protein>
<keyword evidence="1" id="KW-0732">Signal</keyword>
<organism evidence="4 5">
    <name type="scientific">Takifugu flavidus</name>
    <name type="common">sansaifugu</name>
    <dbReference type="NCBI Taxonomy" id="433684"/>
    <lineage>
        <taxon>Eukaryota</taxon>
        <taxon>Metazoa</taxon>
        <taxon>Chordata</taxon>
        <taxon>Craniata</taxon>
        <taxon>Vertebrata</taxon>
        <taxon>Euteleostomi</taxon>
        <taxon>Actinopterygii</taxon>
        <taxon>Neopterygii</taxon>
        <taxon>Teleostei</taxon>
        <taxon>Neoteleostei</taxon>
        <taxon>Acanthomorphata</taxon>
        <taxon>Eupercaria</taxon>
        <taxon>Tetraodontiformes</taxon>
        <taxon>Tetradontoidea</taxon>
        <taxon>Tetraodontidae</taxon>
        <taxon>Takifugu</taxon>
    </lineage>
</organism>
<dbReference type="Proteomes" id="UP000324091">
    <property type="component" value="Chromosome 1"/>
</dbReference>
<proteinExistence type="predicted"/>
<evidence type="ECO:0000313" key="5">
    <source>
        <dbReference type="Proteomes" id="UP000324091"/>
    </source>
</evidence>
<accession>A0A5C6PKB7</accession>
<dbReference type="PANTHER" id="PTHR15261:SF5">
    <property type="entry name" value="THROMBOSPONDIN-TYPE LAMININ G DOMAIN AND EAR REPEAT-CONTAINING PROTEIN"/>
    <property type="match status" value="1"/>
</dbReference>
<keyword evidence="2" id="KW-0677">Repeat</keyword>
<sequence>MNEEAEARVTLGSPPPCSGQEMGQLWFNGLRKDLHICDGLMWTTLLQKTERLDYVEDYQDLYTSSETFDIEVFSIPFEGLFMATANRGSWYGSAVYKWRNGSFQLYQNISTREARAWKHFTINSKVQFYVFRYFSFLFICNIFAIIFYSH</sequence>
<comment type="caution">
    <text evidence="4">The sequence shown here is derived from an EMBL/GenBank/DDBJ whole genome shotgun (WGS) entry which is preliminary data.</text>
</comment>
<dbReference type="Pfam" id="PF03736">
    <property type="entry name" value="EPTP"/>
    <property type="match status" value="1"/>
</dbReference>
<dbReference type="InterPro" id="IPR009039">
    <property type="entry name" value="EAR"/>
</dbReference>
<name>A0A5C6PKB7_9TELE</name>
<evidence type="ECO:0000256" key="1">
    <source>
        <dbReference type="ARBA" id="ARBA00022729"/>
    </source>
</evidence>
<keyword evidence="3" id="KW-0472">Membrane</keyword>
<evidence type="ECO:0000256" key="2">
    <source>
        <dbReference type="ARBA" id="ARBA00022737"/>
    </source>
</evidence>
<keyword evidence="5" id="KW-1185">Reference proteome</keyword>
<dbReference type="PANTHER" id="PTHR15261">
    <property type="entry name" value="THROMBOSPONDIN-TYPE LAMININ G DOMAIN AND EAR REPEAT-CONTAINING"/>
    <property type="match status" value="1"/>
</dbReference>
<dbReference type="GO" id="GO:0007165">
    <property type="term" value="P:signal transduction"/>
    <property type="evidence" value="ECO:0007669"/>
    <property type="project" value="TreeGrafter"/>
</dbReference>
<dbReference type="AlphaFoldDB" id="A0A5C6PKB7"/>
<gene>
    <name evidence="4" type="ORF">D4764_01G0000090</name>
</gene>
<reference evidence="4 5" key="1">
    <citation type="submission" date="2019-04" db="EMBL/GenBank/DDBJ databases">
        <title>Chromosome genome assembly for Takifugu flavidus.</title>
        <authorList>
            <person name="Xiao S."/>
        </authorList>
    </citation>
    <scope>NUCLEOTIDE SEQUENCE [LARGE SCALE GENOMIC DNA]</scope>
    <source>
        <strain evidence="4">HTHZ2018</strain>
        <tissue evidence="4">Muscle</tissue>
    </source>
</reference>
<dbReference type="EMBL" id="RHFK02000001">
    <property type="protein sequence ID" value="TWW80194.1"/>
    <property type="molecule type" value="Genomic_DNA"/>
</dbReference>
<evidence type="ECO:0000256" key="3">
    <source>
        <dbReference type="SAM" id="Phobius"/>
    </source>
</evidence>
<feature type="transmembrane region" description="Helical" evidence="3">
    <location>
        <begin position="128"/>
        <end position="148"/>
    </location>
</feature>
<keyword evidence="3" id="KW-1133">Transmembrane helix</keyword>
<dbReference type="InterPro" id="IPR005492">
    <property type="entry name" value="EPTP"/>
</dbReference>
<evidence type="ECO:0000313" key="4">
    <source>
        <dbReference type="EMBL" id="TWW80194.1"/>
    </source>
</evidence>